<dbReference type="PANTHER" id="PTHR30069:SF29">
    <property type="entry name" value="HEMOGLOBIN AND HEMOGLOBIN-HAPTOGLOBIN-BINDING PROTEIN 1-RELATED"/>
    <property type="match status" value="1"/>
</dbReference>
<dbReference type="InterPro" id="IPR037066">
    <property type="entry name" value="Plug_dom_sf"/>
</dbReference>
<protein>
    <submittedName>
        <fullName evidence="15">SusC/RagA family TonB-linked outer membrane protein</fullName>
    </submittedName>
</protein>
<feature type="domain" description="TonB-dependent receptor-like beta-barrel" evidence="13">
    <location>
        <begin position="415"/>
        <end position="936"/>
    </location>
</feature>
<accession>A0A8J7RP62</accession>
<keyword evidence="4 10" id="KW-0812">Transmembrane</keyword>
<dbReference type="Gene3D" id="2.170.130.10">
    <property type="entry name" value="TonB-dependent receptor, plug domain"/>
    <property type="match status" value="1"/>
</dbReference>
<gene>
    <name evidence="15" type="ORF">NATSA_01395</name>
</gene>
<dbReference type="NCBIfam" id="TIGR04056">
    <property type="entry name" value="OMP_RagA_SusC"/>
    <property type="match status" value="1"/>
</dbReference>
<evidence type="ECO:0000256" key="6">
    <source>
        <dbReference type="ARBA" id="ARBA00023077"/>
    </source>
</evidence>
<dbReference type="Pfam" id="PF07715">
    <property type="entry name" value="Plug"/>
    <property type="match status" value="1"/>
</dbReference>
<organism evidence="15 16">
    <name type="scientific">Natronogracilivirga saccharolytica</name>
    <dbReference type="NCBI Taxonomy" id="2812953"/>
    <lineage>
        <taxon>Bacteria</taxon>
        <taxon>Pseudomonadati</taxon>
        <taxon>Balneolota</taxon>
        <taxon>Balneolia</taxon>
        <taxon>Balneolales</taxon>
        <taxon>Cyclonatronaceae</taxon>
        <taxon>Natronogracilivirga</taxon>
    </lineage>
</organism>
<evidence type="ECO:0000256" key="5">
    <source>
        <dbReference type="ARBA" id="ARBA00022729"/>
    </source>
</evidence>
<dbReference type="PANTHER" id="PTHR30069">
    <property type="entry name" value="TONB-DEPENDENT OUTER MEMBRANE RECEPTOR"/>
    <property type="match status" value="1"/>
</dbReference>
<feature type="signal peptide" evidence="12">
    <location>
        <begin position="1"/>
        <end position="22"/>
    </location>
</feature>
<dbReference type="Pfam" id="PF13715">
    <property type="entry name" value="CarbopepD_reg_2"/>
    <property type="match status" value="1"/>
</dbReference>
<evidence type="ECO:0000256" key="2">
    <source>
        <dbReference type="ARBA" id="ARBA00022448"/>
    </source>
</evidence>
<dbReference type="InterPro" id="IPR036942">
    <property type="entry name" value="Beta-barrel_TonB_sf"/>
</dbReference>
<dbReference type="InterPro" id="IPR023996">
    <property type="entry name" value="TonB-dep_OMP_SusC/RagA"/>
</dbReference>
<evidence type="ECO:0000256" key="10">
    <source>
        <dbReference type="PROSITE-ProRule" id="PRU01360"/>
    </source>
</evidence>
<evidence type="ECO:0000256" key="8">
    <source>
        <dbReference type="ARBA" id="ARBA00023170"/>
    </source>
</evidence>
<proteinExistence type="inferred from homology"/>
<evidence type="ECO:0000313" key="15">
    <source>
        <dbReference type="EMBL" id="MBP3191309.1"/>
    </source>
</evidence>
<evidence type="ECO:0000256" key="4">
    <source>
        <dbReference type="ARBA" id="ARBA00022692"/>
    </source>
</evidence>
<evidence type="ECO:0000256" key="9">
    <source>
        <dbReference type="ARBA" id="ARBA00023237"/>
    </source>
</evidence>
<keyword evidence="16" id="KW-1185">Reference proteome</keyword>
<dbReference type="InterPro" id="IPR008969">
    <property type="entry name" value="CarboxyPept-like_regulatory"/>
</dbReference>
<comment type="similarity">
    <text evidence="10 11">Belongs to the TonB-dependent receptor family.</text>
</comment>
<keyword evidence="6 11" id="KW-0798">TonB box</keyword>
<keyword evidence="7 10" id="KW-0472">Membrane</keyword>
<dbReference type="GO" id="GO:0009279">
    <property type="term" value="C:cell outer membrane"/>
    <property type="evidence" value="ECO:0007669"/>
    <property type="project" value="UniProtKB-SubCell"/>
</dbReference>
<dbReference type="InterPro" id="IPR039426">
    <property type="entry name" value="TonB-dep_rcpt-like"/>
</dbReference>
<dbReference type="InterPro" id="IPR012910">
    <property type="entry name" value="Plug_dom"/>
</dbReference>
<dbReference type="SUPFAM" id="SSF56935">
    <property type="entry name" value="Porins"/>
    <property type="match status" value="1"/>
</dbReference>
<dbReference type="PROSITE" id="PS52016">
    <property type="entry name" value="TONB_DEPENDENT_REC_3"/>
    <property type="match status" value="1"/>
</dbReference>
<keyword evidence="5 12" id="KW-0732">Signal</keyword>
<keyword evidence="2 10" id="KW-0813">Transport</keyword>
<comment type="subcellular location">
    <subcellularLocation>
        <location evidence="1 10">Cell outer membrane</location>
        <topology evidence="1 10">Multi-pass membrane protein</topology>
    </subcellularLocation>
</comment>
<name>A0A8J7RP62_9BACT</name>
<keyword evidence="3 10" id="KW-1134">Transmembrane beta strand</keyword>
<evidence type="ECO:0000313" key="16">
    <source>
        <dbReference type="Proteomes" id="UP000673975"/>
    </source>
</evidence>
<evidence type="ECO:0000256" key="3">
    <source>
        <dbReference type="ARBA" id="ARBA00022452"/>
    </source>
</evidence>
<dbReference type="SUPFAM" id="SSF49464">
    <property type="entry name" value="Carboxypeptidase regulatory domain-like"/>
    <property type="match status" value="1"/>
</dbReference>
<feature type="domain" description="TonB-dependent receptor plug" evidence="14">
    <location>
        <begin position="124"/>
        <end position="245"/>
    </location>
</feature>
<dbReference type="EMBL" id="JAFIDN010000001">
    <property type="protein sequence ID" value="MBP3191309.1"/>
    <property type="molecule type" value="Genomic_DNA"/>
</dbReference>
<feature type="chain" id="PRO_5035232784" evidence="12">
    <location>
        <begin position="23"/>
        <end position="981"/>
    </location>
</feature>
<evidence type="ECO:0000259" key="13">
    <source>
        <dbReference type="Pfam" id="PF00593"/>
    </source>
</evidence>
<evidence type="ECO:0000256" key="7">
    <source>
        <dbReference type="ARBA" id="ARBA00023136"/>
    </source>
</evidence>
<keyword evidence="8" id="KW-0675">Receptor</keyword>
<evidence type="ECO:0000256" key="11">
    <source>
        <dbReference type="RuleBase" id="RU003357"/>
    </source>
</evidence>
<evidence type="ECO:0000256" key="1">
    <source>
        <dbReference type="ARBA" id="ARBA00004571"/>
    </source>
</evidence>
<comment type="caution">
    <text evidence="15">The sequence shown here is derived from an EMBL/GenBank/DDBJ whole genome shotgun (WGS) entry which is preliminary data.</text>
</comment>
<dbReference type="RefSeq" id="WP_210509669.1">
    <property type="nucleotide sequence ID" value="NZ_JAFIDN010000001.1"/>
</dbReference>
<dbReference type="Gene3D" id="2.60.40.1120">
    <property type="entry name" value="Carboxypeptidase-like, regulatory domain"/>
    <property type="match status" value="1"/>
</dbReference>
<keyword evidence="9 10" id="KW-0998">Cell outer membrane</keyword>
<dbReference type="GO" id="GO:0044718">
    <property type="term" value="P:siderophore transmembrane transport"/>
    <property type="evidence" value="ECO:0007669"/>
    <property type="project" value="TreeGrafter"/>
</dbReference>
<dbReference type="Pfam" id="PF00593">
    <property type="entry name" value="TonB_dep_Rec_b-barrel"/>
    <property type="match status" value="1"/>
</dbReference>
<dbReference type="Proteomes" id="UP000673975">
    <property type="component" value="Unassembled WGS sequence"/>
</dbReference>
<dbReference type="AlphaFoldDB" id="A0A8J7RP62"/>
<sequence>MSYKKLLYICFFLALLPAMGQAQTGEISGTVKDAATGDGLAGANVLVRGENIGAATSLEGDYTITNVPAGAQTLEVRYLGYQAKTLSVEVTAGEVLNVDIDLAQSQLNMDEVVITGTAGDTRRRAVGNSISRVDASDIMERVSNNTVTELLQAKVPGMTLVPGSGTAGTAANIRIRGAGSMQASVQPIFYVDGVRIQTGGQGNFNVYGQNTSALDAINPNDIASIEVIKGPAAATIYGANAASGVINITTKQGSMGEPNINWSARVERGGTSWPESWRPTNYSLVTEERLDAPDNWPGMVGMQAGEFFEHIPMSENSDALRTGVLNQYSLSVRGGGQQYSFFVSGSRDEEDGVFYNNYSNRSSVRGNFRFFPSEQLDFSVNAGYSNNHVRLPLNDNIAYGLIISSWLAVPGRQYTGAGDVGFFTIAPEYANTYNNQTRSDRFSISSTINYRPLDWFTNRLRVGIDSNTRQAELFYTPDQTGLAPFGVNVADGYVSIATPKTDVYTIDYGGSLQFDLNQQIRSDFSFGFQFEAVDGRSATATGEGLGSEAARLVGNAATTFGSQSFSESRSFGVYVQEQIGWEDRLFATAAVRMDNNSVFGSEINRVFYPKTSLSYVMSEAPFFNYRYVDEFRLRAAWGQAGNAPGTYAASRTYTTSVRTMEDGSAEPALRYATFGNPDLVAERSSELELGFDLSMFMDRLGLEITYYNTVTRDAIMSVSVAPSTGFSGSTLENLGEIKNTGIEAVLSFVPLALNSVNWRNTFTFSTNSNELVSFGDGRDSQIFGIYHPVQRYEEGKPLGAFWAQRASRDDDGVMRLESEDIYKGPSLPTRELKYSAEINFLGGFRFFALVDYQGGHYQFNVKDMRRDRARISWETVNPEADPDEVAARALWGQTYHHVQPADFIKLRDVSLSYTLPVSFVDQIGLNRATLSVTGHNLAVLWTRYGGHDPEVNFHGDASFSRVDSWTAPNFRRITGSLSIDF</sequence>
<dbReference type="InterPro" id="IPR000531">
    <property type="entry name" value="Beta-barrel_TonB"/>
</dbReference>
<evidence type="ECO:0000259" key="14">
    <source>
        <dbReference type="Pfam" id="PF07715"/>
    </source>
</evidence>
<dbReference type="GO" id="GO:0015344">
    <property type="term" value="F:siderophore uptake transmembrane transporter activity"/>
    <property type="evidence" value="ECO:0007669"/>
    <property type="project" value="TreeGrafter"/>
</dbReference>
<reference evidence="15" key="1">
    <citation type="submission" date="2021-02" db="EMBL/GenBank/DDBJ databases">
        <title>Natronogracilivirga saccharolytica gen. nov. sp. nov. a new anaerobic, haloalkiliphilic carbohydrate-fermenting bacterium from soda lake and proposing of Cyclonatronumiaceae fam. nov. in the phylum Balneolaeota.</title>
        <authorList>
            <person name="Zhilina T.N."/>
            <person name="Sorokin D.Y."/>
            <person name="Zavarzina D.G."/>
            <person name="Toshchakov S.V."/>
            <person name="Kublanov I.V."/>
        </authorList>
    </citation>
    <scope>NUCLEOTIDE SEQUENCE</scope>
    <source>
        <strain evidence="15">Z-1702</strain>
    </source>
</reference>
<dbReference type="Gene3D" id="2.40.170.20">
    <property type="entry name" value="TonB-dependent receptor, beta-barrel domain"/>
    <property type="match status" value="1"/>
</dbReference>
<evidence type="ECO:0000256" key="12">
    <source>
        <dbReference type="SAM" id="SignalP"/>
    </source>
</evidence>